<dbReference type="Gene3D" id="3.30.565.10">
    <property type="entry name" value="Histidine kinase-like ATPase, C-terminal domain"/>
    <property type="match status" value="1"/>
</dbReference>
<keyword evidence="11 12" id="KW-0472">Membrane</keyword>
<feature type="domain" description="Histidine kinase" evidence="13">
    <location>
        <begin position="307"/>
        <end position="526"/>
    </location>
</feature>
<dbReference type="GO" id="GO:0005886">
    <property type="term" value="C:plasma membrane"/>
    <property type="evidence" value="ECO:0007669"/>
    <property type="project" value="UniProtKB-SubCell"/>
</dbReference>
<dbReference type="Pfam" id="PF00512">
    <property type="entry name" value="HisKA"/>
    <property type="match status" value="1"/>
</dbReference>
<keyword evidence="6" id="KW-0808">Transferase</keyword>
<evidence type="ECO:0000313" key="14">
    <source>
        <dbReference type="EMBL" id="OGC07226.1"/>
    </source>
</evidence>
<keyword evidence="8" id="KW-0418">Kinase</keyword>
<dbReference type="SUPFAM" id="SSF47384">
    <property type="entry name" value="Homodimeric domain of signal transducing histidine kinase"/>
    <property type="match status" value="1"/>
</dbReference>
<dbReference type="GO" id="GO:0000155">
    <property type="term" value="F:phosphorelay sensor kinase activity"/>
    <property type="evidence" value="ECO:0007669"/>
    <property type="project" value="InterPro"/>
</dbReference>
<evidence type="ECO:0000256" key="4">
    <source>
        <dbReference type="ARBA" id="ARBA00022475"/>
    </source>
</evidence>
<evidence type="ECO:0000256" key="8">
    <source>
        <dbReference type="ARBA" id="ARBA00022777"/>
    </source>
</evidence>
<evidence type="ECO:0000256" key="12">
    <source>
        <dbReference type="SAM" id="Phobius"/>
    </source>
</evidence>
<dbReference type="CDD" id="cd00075">
    <property type="entry name" value="HATPase"/>
    <property type="match status" value="1"/>
</dbReference>
<sequence length="540" mass="60276">MSDKQPAFRPKLNQSWFTILIITLLIFAVEFLIMLPLRNLSPFTDDFFDALLNAALLIIFILPFLYQFLFRPLVSQFKELQAVRQFDEALLRAIPFPIDIVDATGGILYLNDKMKELVGDNVLGSKCWDNYRDNKEQCPHCPLFTGIKTGETVDIEIGDYFGGKTMRIFHTGMVFQGKNAVLEIFMDITERNKAAKLIDELAKFPAENPLPVMRVSTEGILLYANRACKSIMAGWCSEGNPVPNVLKEKIYSALKTKQPLESEYQTNGRVFLYYIVPLVEQGYVNLYGSDITERKKIDLLKTEFVSTVSHELRTPLALIKEGVSIVLDGLYGKINKDQKKLLSIAKSNVDRLARIINELLDISKIEAHRVELNRSQVDICAVAARIIEQMRGQAEESDINLTLKAFPQAVELSADSDRLEEVFINLFSNAIKFTPKNGTISVEIVDKDSLVEVSVADTGRGISEADLPRVFSKFEQFGRTPGPGIKGTGLGLSIVKGLIELHGGNIRVESQPGKGTKFIFTLPKAEGAKDGQDRKKTAGS</sequence>
<dbReference type="Proteomes" id="UP000176938">
    <property type="component" value="Unassembled WGS sequence"/>
</dbReference>
<keyword evidence="12" id="KW-0812">Transmembrane</keyword>
<dbReference type="FunFam" id="3.30.565.10:FF:000023">
    <property type="entry name" value="PAS domain-containing sensor histidine kinase"/>
    <property type="match status" value="1"/>
</dbReference>
<dbReference type="EC" id="2.7.13.3" evidence="3"/>
<evidence type="ECO:0000256" key="6">
    <source>
        <dbReference type="ARBA" id="ARBA00022679"/>
    </source>
</evidence>
<protein>
    <recommendedName>
        <fullName evidence="3">histidine kinase</fullName>
        <ecNumber evidence="3">2.7.13.3</ecNumber>
    </recommendedName>
</protein>
<dbReference type="EMBL" id="METP01000007">
    <property type="protein sequence ID" value="OGC07226.1"/>
    <property type="molecule type" value="Genomic_DNA"/>
</dbReference>
<keyword evidence="5" id="KW-0597">Phosphoprotein</keyword>
<evidence type="ECO:0000256" key="10">
    <source>
        <dbReference type="ARBA" id="ARBA00023012"/>
    </source>
</evidence>
<gene>
    <name evidence="14" type="ORF">A3H38_03355</name>
</gene>
<feature type="transmembrane region" description="Helical" evidence="12">
    <location>
        <begin position="47"/>
        <end position="69"/>
    </location>
</feature>
<dbReference type="PANTHER" id="PTHR43711">
    <property type="entry name" value="TWO-COMPONENT HISTIDINE KINASE"/>
    <property type="match status" value="1"/>
</dbReference>
<evidence type="ECO:0000256" key="1">
    <source>
        <dbReference type="ARBA" id="ARBA00000085"/>
    </source>
</evidence>
<evidence type="ECO:0000259" key="13">
    <source>
        <dbReference type="PROSITE" id="PS50109"/>
    </source>
</evidence>
<dbReference type="AlphaFoldDB" id="A0A1F4RGH7"/>
<reference evidence="14 15" key="1">
    <citation type="journal article" date="2016" name="Nat. Commun.">
        <title>Thousands of microbial genomes shed light on interconnected biogeochemical processes in an aquifer system.</title>
        <authorList>
            <person name="Anantharaman K."/>
            <person name="Brown C.T."/>
            <person name="Hug L.A."/>
            <person name="Sharon I."/>
            <person name="Castelle C.J."/>
            <person name="Probst A.J."/>
            <person name="Thomas B.C."/>
            <person name="Singh A."/>
            <person name="Wilkins M.J."/>
            <person name="Karaoz U."/>
            <person name="Brodie E.L."/>
            <person name="Williams K.H."/>
            <person name="Hubbard S.S."/>
            <person name="Banfield J.F."/>
        </authorList>
    </citation>
    <scope>NUCLEOTIDE SEQUENCE [LARGE SCALE GENOMIC DNA]</scope>
</reference>
<evidence type="ECO:0000256" key="5">
    <source>
        <dbReference type="ARBA" id="ARBA00022553"/>
    </source>
</evidence>
<dbReference type="InterPro" id="IPR003594">
    <property type="entry name" value="HATPase_dom"/>
</dbReference>
<dbReference type="SUPFAM" id="SSF55874">
    <property type="entry name" value="ATPase domain of HSP90 chaperone/DNA topoisomerase II/histidine kinase"/>
    <property type="match status" value="1"/>
</dbReference>
<dbReference type="PROSITE" id="PS50109">
    <property type="entry name" value="HIS_KIN"/>
    <property type="match status" value="1"/>
</dbReference>
<comment type="caution">
    <text evidence="14">The sequence shown here is derived from an EMBL/GenBank/DDBJ whole genome shotgun (WGS) entry which is preliminary data.</text>
</comment>
<evidence type="ECO:0000256" key="3">
    <source>
        <dbReference type="ARBA" id="ARBA00012438"/>
    </source>
</evidence>
<keyword evidence="4" id="KW-1003">Cell membrane</keyword>
<dbReference type="CDD" id="cd00082">
    <property type="entry name" value="HisKA"/>
    <property type="match status" value="1"/>
</dbReference>
<dbReference type="Pfam" id="PF02518">
    <property type="entry name" value="HATPase_c"/>
    <property type="match status" value="1"/>
</dbReference>
<name>A0A1F4RGH7_UNCSA</name>
<evidence type="ECO:0000256" key="7">
    <source>
        <dbReference type="ARBA" id="ARBA00022741"/>
    </source>
</evidence>
<dbReference type="PRINTS" id="PR00344">
    <property type="entry name" value="BCTRLSENSOR"/>
</dbReference>
<keyword evidence="9" id="KW-0067">ATP-binding</keyword>
<evidence type="ECO:0000256" key="2">
    <source>
        <dbReference type="ARBA" id="ARBA00004236"/>
    </source>
</evidence>
<dbReference type="Gene3D" id="3.30.450.20">
    <property type="entry name" value="PAS domain"/>
    <property type="match status" value="1"/>
</dbReference>
<dbReference type="InterPro" id="IPR036097">
    <property type="entry name" value="HisK_dim/P_sf"/>
</dbReference>
<feature type="transmembrane region" description="Helical" evidence="12">
    <location>
        <begin position="16"/>
        <end position="35"/>
    </location>
</feature>
<dbReference type="InterPro" id="IPR036890">
    <property type="entry name" value="HATPase_C_sf"/>
</dbReference>
<keyword evidence="7" id="KW-0547">Nucleotide-binding</keyword>
<comment type="catalytic activity">
    <reaction evidence="1">
        <text>ATP + protein L-histidine = ADP + protein N-phospho-L-histidine.</text>
        <dbReference type="EC" id="2.7.13.3"/>
    </reaction>
</comment>
<evidence type="ECO:0000256" key="11">
    <source>
        <dbReference type="ARBA" id="ARBA00023136"/>
    </source>
</evidence>
<evidence type="ECO:0000313" key="15">
    <source>
        <dbReference type="Proteomes" id="UP000176938"/>
    </source>
</evidence>
<comment type="subcellular location">
    <subcellularLocation>
        <location evidence="2">Cell membrane</location>
    </subcellularLocation>
</comment>
<dbReference type="InterPro" id="IPR003661">
    <property type="entry name" value="HisK_dim/P_dom"/>
</dbReference>
<dbReference type="SMART" id="SM00387">
    <property type="entry name" value="HATPase_c"/>
    <property type="match status" value="1"/>
</dbReference>
<dbReference type="SMART" id="SM00388">
    <property type="entry name" value="HisKA"/>
    <property type="match status" value="1"/>
</dbReference>
<dbReference type="Gene3D" id="1.10.287.130">
    <property type="match status" value="1"/>
</dbReference>
<dbReference type="PANTHER" id="PTHR43711:SF31">
    <property type="entry name" value="HISTIDINE KINASE"/>
    <property type="match status" value="1"/>
</dbReference>
<dbReference type="SUPFAM" id="SSF55785">
    <property type="entry name" value="PYP-like sensor domain (PAS domain)"/>
    <property type="match status" value="1"/>
</dbReference>
<keyword evidence="10" id="KW-0902">Two-component regulatory system</keyword>
<dbReference type="InterPro" id="IPR035965">
    <property type="entry name" value="PAS-like_dom_sf"/>
</dbReference>
<accession>A0A1F4RGH7</accession>
<dbReference type="InterPro" id="IPR005467">
    <property type="entry name" value="His_kinase_dom"/>
</dbReference>
<dbReference type="InterPro" id="IPR050736">
    <property type="entry name" value="Sensor_HK_Regulatory"/>
</dbReference>
<dbReference type="GO" id="GO:0005524">
    <property type="term" value="F:ATP binding"/>
    <property type="evidence" value="ECO:0007669"/>
    <property type="project" value="UniProtKB-KW"/>
</dbReference>
<proteinExistence type="predicted"/>
<organism evidence="14 15">
    <name type="scientific">candidate division WOR-1 bacterium RIFCSPLOWO2_02_FULL_46_20</name>
    <dbReference type="NCBI Taxonomy" id="1802567"/>
    <lineage>
        <taxon>Bacteria</taxon>
        <taxon>Bacillati</taxon>
        <taxon>Saganbacteria</taxon>
    </lineage>
</organism>
<evidence type="ECO:0000256" key="9">
    <source>
        <dbReference type="ARBA" id="ARBA00022840"/>
    </source>
</evidence>
<keyword evidence="12" id="KW-1133">Transmembrane helix</keyword>
<dbReference type="InterPro" id="IPR004358">
    <property type="entry name" value="Sig_transdc_His_kin-like_C"/>
</dbReference>